<accession>A0A2A2SAY8</accession>
<name>A0A2A2SAY8_9SPHN</name>
<keyword evidence="2" id="KW-1185">Reference proteome</keyword>
<evidence type="ECO:0008006" key="3">
    <source>
        <dbReference type="Google" id="ProtNLM"/>
    </source>
</evidence>
<evidence type="ECO:0000313" key="1">
    <source>
        <dbReference type="EMBL" id="PAX06464.1"/>
    </source>
</evidence>
<reference evidence="2" key="1">
    <citation type="submission" date="2017-09" db="EMBL/GenBank/DDBJ databases">
        <authorList>
            <person name="Feng G."/>
            <person name="Zhu H."/>
        </authorList>
    </citation>
    <scope>NUCLEOTIDE SEQUENCE [LARGE SCALE GENOMIC DNA]</scope>
    <source>
        <strain evidence="2">1PNM-20</strain>
    </source>
</reference>
<dbReference type="EMBL" id="NSLI01000006">
    <property type="protein sequence ID" value="PAX06464.1"/>
    <property type="molecule type" value="Genomic_DNA"/>
</dbReference>
<organism evidence="1 2">
    <name type="scientific">Sphingomonas lenta</name>
    <dbReference type="NCBI Taxonomy" id="1141887"/>
    <lineage>
        <taxon>Bacteria</taxon>
        <taxon>Pseudomonadati</taxon>
        <taxon>Pseudomonadota</taxon>
        <taxon>Alphaproteobacteria</taxon>
        <taxon>Sphingomonadales</taxon>
        <taxon>Sphingomonadaceae</taxon>
        <taxon>Sphingomonas</taxon>
    </lineage>
</organism>
<proteinExistence type="predicted"/>
<protein>
    <recommendedName>
        <fullName evidence="3">DUF4198 domain-containing protein</fullName>
    </recommendedName>
</protein>
<gene>
    <name evidence="1" type="ORF">CKY28_17050</name>
</gene>
<dbReference type="Proteomes" id="UP000218151">
    <property type="component" value="Unassembled WGS sequence"/>
</dbReference>
<sequence>MAAALPTAAFAHDFFLLPSAGAGPTTVVATVGSSFPKPEIAVTPDRVATARAATSTGPVDVRIGAVSGVTLPIAIGPAKQPVVASVTLKPRDVEYRDDRIDLIMDEYPVGPQAKAAVAGLPRPRILKVNSRRFAKTAVCPERCTGLASKPAQGLELEFVAVSDGRFRLLQNASPVAGHEAIVATADGKRQHVTTDAQGELALPVGVSGPTMLFASTMTPPSTPDGRFLLRLTSFTLGSR</sequence>
<evidence type="ECO:0000313" key="2">
    <source>
        <dbReference type="Proteomes" id="UP000218151"/>
    </source>
</evidence>
<comment type="caution">
    <text evidence="1">The sequence shown here is derived from an EMBL/GenBank/DDBJ whole genome shotgun (WGS) entry which is preliminary data.</text>
</comment>
<dbReference type="AlphaFoldDB" id="A0A2A2SAY8"/>